<sequence length="315" mass="34808">MAAVNTTVAPTGTPPSRGDRAGRRPALRRDGRYASVFLTPSLGGLALFTLFPTAMALGISLFDWPVFGERTFQGFGNYSHLLHDPVFRRVVLNTVLFVVLYVPLNVVVSLGLAVWLGPQIRGRQVFRVLFFIPVMTPMVANVMVWRLLFQPGGLIDGGLQSWFGIDAPNFLGSSNWAMPAIVAMSIWQGFGYNFLVFSAAIDQVPQSQLESAQIDGAGPLQRFRYITWPMITPSMFFATTMTLITSFQVFAQPFILTQGGPGVATQTIVMYVYNQGWQFLQMGLASAAGWVLFVIIMGITAIQFVGQKRWVNYDV</sequence>
<keyword evidence="2 7" id="KW-0813">Transport</keyword>
<keyword evidence="4 7" id="KW-0812">Transmembrane</keyword>
<accession>A0A4R0J1F2</accession>
<reference evidence="10 11" key="1">
    <citation type="submission" date="2019-02" db="EMBL/GenBank/DDBJ databases">
        <title>Kribbella capetownensis sp. nov. and Kribbella speibonae sp. nov., isolated from soil.</title>
        <authorList>
            <person name="Curtis S.M."/>
            <person name="Norton I."/>
            <person name="Everest G.J."/>
            <person name="Meyers P.R."/>
        </authorList>
    </citation>
    <scope>NUCLEOTIDE SEQUENCE [LARGE SCALE GENOMIC DNA]</scope>
    <source>
        <strain evidence="10 11">DSM 27082</strain>
    </source>
</reference>
<evidence type="ECO:0000256" key="1">
    <source>
        <dbReference type="ARBA" id="ARBA00004651"/>
    </source>
</evidence>
<dbReference type="AlphaFoldDB" id="A0A4R0J1F2"/>
<gene>
    <name evidence="10" type="ORF">E0H50_05985</name>
</gene>
<evidence type="ECO:0000256" key="5">
    <source>
        <dbReference type="ARBA" id="ARBA00022989"/>
    </source>
</evidence>
<evidence type="ECO:0000259" key="9">
    <source>
        <dbReference type="PROSITE" id="PS50928"/>
    </source>
</evidence>
<dbReference type="CDD" id="cd06261">
    <property type="entry name" value="TM_PBP2"/>
    <property type="match status" value="1"/>
</dbReference>
<comment type="subcellular location">
    <subcellularLocation>
        <location evidence="1 7">Cell membrane</location>
        <topology evidence="1 7">Multi-pass membrane protein</topology>
    </subcellularLocation>
</comment>
<keyword evidence="6 7" id="KW-0472">Membrane</keyword>
<keyword evidence="5 7" id="KW-1133">Transmembrane helix</keyword>
<evidence type="ECO:0000313" key="10">
    <source>
        <dbReference type="EMBL" id="TCC39477.1"/>
    </source>
</evidence>
<feature type="transmembrane region" description="Helical" evidence="7">
    <location>
        <begin position="33"/>
        <end position="62"/>
    </location>
</feature>
<organism evidence="10 11">
    <name type="scientific">Kribbella sindirgiensis</name>
    <dbReference type="NCBI Taxonomy" id="1124744"/>
    <lineage>
        <taxon>Bacteria</taxon>
        <taxon>Bacillati</taxon>
        <taxon>Actinomycetota</taxon>
        <taxon>Actinomycetes</taxon>
        <taxon>Propionibacteriales</taxon>
        <taxon>Kribbellaceae</taxon>
        <taxon>Kribbella</taxon>
    </lineage>
</organism>
<dbReference type="Gene3D" id="1.10.3720.10">
    <property type="entry name" value="MetI-like"/>
    <property type="match status" value="1"/>
</dbReference>
<dbReference type="SUPFAM" id="SSF161098">
    <property type="entry name" value="MetI-like"/>
    <property type="match status" value="1"/>
</dbReference>
<dbReference type="PANTHER" id="PTHR30193:SF37">
    <property type="entry name" value="INNER MEMBRANE ABC TRANSPORTER PERMEASE PROTEIN YCJO"/>
    <property type="match status" value="1"/>
</dbReference>
<feature type="transmembrane region" description="Helical" evidence="7">
    <location>
        <begin position="176"/>
        <end position="201"/>
    </location>
</feature>
<keyword evidence="11" id="KW-1185">Reference proteome</keyword>
<dbReference type="InterPro" id="IPR035906">
    <property type="entry name" value="MetI-like_sf"/>
</dbReference>
<dbReference type="InterPro" id="IPR000515">
    <property type="entry name" value="MetI-like"/>
</dbReference>
<proteinExistence type="inferred from homology"/>
<name>A0A4R0J1F2_9ACTN</name>
<dbReference type="GO" id="GO:0055085">
    <property type="term" value="P:transmembrane transport"/>
    <property type="evidence" value="ECO:0007669"/>
    <property type="project" value="InterPro"/>
</dbReference>
<evidence type="ECO:0000256" key="2">
    <source>
        <dbReference type="ARBA" id="ARBA00022448"/>
    </source>
</evidence>
<dbReference type="EMBL" id="SJKA01000002">
    <property type="protein sequence ID" value="TCC39477.1"/>
    <property type="molecule type" value="Genomic_DNA"/>
</dbReference>
<dbReference type="PANTHER" id="PTHR30193">
    <property type="entry name" value="ABC TRANSPORTER PERMEASE PROTEIN"/>
    <property type="match status" value="1"/>
</dbReference>
<feature type="transmembrane region" description="Helical" evidence="7">
    <location>
        <begin position="230"/>
        <end position="251"/>
    </location>
</feature>
<comment type="similarity">
    <text evidence="7">Belongs to the binding-protein-dependent transport system permease family.</text>
</comment>
<keyword evidence="3" id="KW-1003">Cell membrane</keyword>
<feature type="region of interest" description="Disordered" evidence="8">
    <location>
        <begin position="1"/>
        <end position="24"/>
    </location>
</feature>
<dbReference type="RefSeq" id="WP_131285558.1">
    <property type="nucleotide sequence ID" value="NZ_SJKA01000002.1"/>
</dbReference>
<evidence type="ECO:0000256" key="8">
    <source>
        <dbReference type="SAM" id="MobiDB-lite"/>
    </source>
</evidence>
<evidence type="ECO:0000256" key="4">
    <source>
        <dbReference type="ARBA" id="ARBA00022692"/>
    </source>
</evidence>
<dbReference type="GO" id="GO:0005886">
    <property type="term" value="C:plasma membrane"/>
    <property type="evidence" value="ECO:0007669"/>
    <property type="project" value="UniProtKB-SubCell"/>
</dbReference>
<dbReference type="PROSITE" id="PS50928">
    <property type="entry name" value="ABC_TM1"/>
    <property type="match status" value="1"/>
</dbReference>
<feature type="compositionally biased region" description="Polar residues" evidence="8">
    <location>
        <begin position="1"/>
        <end position="10"/>
    </location>
</feature>
<dbReference type="OrthoDB" id="9804439at2"/>
<dbReference type="InterPro" id="IPR051393">
    <property type="entry name" value="ABC_transporter_permease"/>
</dbReference>
<dbReference type="Proteomes" id="UP000292695">
    <property type="component" value="Unassembled WGS sequence"/>
</dbReference>
<feature type="transmembrane region" description="Helical" evidence="7">
    <location>
        <begin position="279"/>
        <end position="302"/>
    </location>
</feature>
<evidence type="ECO:0000256" key="3">
    <source>
        <dbReference type="ARBA" id="ARBA00022475"/>
    </source>
</evidence>
<feature type="transmembrane region" description="Helical" evidence="7">
    <location>
        <begin position="90"/>
        <end position="116"/>
    </location>
</feature>
<comment type="caution">
    <text evidence="10">The sequence shown here is derived from an EMBL/GenBank/DDBJ whole genome shotgun (WGS) entry which is preliminary data.</text>
</comment>
<evidence type="ECO:0000256" key="7">
    <source>
        <dbReference type="RuleBase" id="RU363032"/>
    </source>
</evidence>
<feature type="transmembrane region" description="Helical" evidence="7">
    <location>
        <begin position="128"/>
        <end position="148"/>
    </location>
</feature>
<protein>
    <submittedName>
        <fullName evidence="10">Sugar ABC transporter permease</fullName>
    </submittedName>
</protein>
<evidence type="ECO:0000256" key="6">
    <source>
        <dbReference type="ARBA" id="ARBA00023136"/>
    </source>
</evidence>
<dbReference type="Pfam" id="PF00528">
    <property type="entry name" value="BPD_transp_1"/>
    <property type="match status" value="1"/>
</dbReference>
<feature type="domain" description="ABC transmembrane type-1" evidence="9">
    <location>
        <begin position="91"/>
        <end position="303"/>
    </location>
</feature>
<evidence type="ECO:0000313" key="11">
    <source>
        <dbReference type="Proteomes" id="UP000292695"/>
    </source>
</evidence>